<accession>A0AAD7K7U0</accession>
<keyword evidence="2 4" id="KW-0863">Zinc-finger</keyword>
<dbReference type="EMBL" id="JARKIB010000008">
    <property type="protein sequence ID" value="KAJ7777430.1"/>
    <property type="molecule type" value="Genomic_DNA"/>
</dbReference>
<evidence type="ECO:0000256" key="4">
    <source>
        <dbReference type="PROSITE-ProRule" id="PRU00134"/>
    </source>
</evidence>
<protein>
    <recommendedName>
        <fullName evidence="5">MYND-type domain-containing protein</fullName>
    </recommendedName>
</protein>
<evidence type="ECO:0000313" key="7">
    <source>
        <dbReference type="Proteomes" id="UP001215598"/>
    </source>
</evidence>
<dbReference type="SUPFAM" id="SSF144232">
    <property type="entry name" value="HIT/MYND zinc finger-like"/>
    <property type="match status" value="1"/>
</dbReference>
<evidence type="ECO:0000256" key="3">
    <source>
        <dbReference type="ARBA" id="ARBA00022833"/>
    </source>
</evidence>
<feature type="domain" description="MYND-type" evidence="5">
    <location>
        <begin position="408"/>
        <end position="454"/>
    </location>
</feature>
<keyword evidence="7" id="KW-1185">Reference proteome</keyword>
<evidence type="ECO:0000256" key="1">
    <source>
        <dbReference type="ARBA" id="ARBA00022723"/>
    </source>
</evidence>
<name>A0AAD7K7U0_9AGAR</name>
<dbReference type="Gene3D" id="6.10.140.2220">
    <property type="match status" value="1"/>
</dbReference>
<keyword evidence="3" id="KW-0862">Zinc</keyword>
<dbReference type="GO" id="GO:0008270">
    <property type="term" value="F:zinc ion binding"/>
    <property type="evidence" value="ECO:0007669"/>
    <property type="project" value="UniProtKB-KW"/>
</dbReference>
<evidence type="ECO:0000256" key="2">
    <source>
        <dbReference type="ARBA" id="ARBA00022771"/>
    </source>
</evidence>
<dbReference type="PROSITE" id="PS50865">
    <property type="entry name" value="ZF_MYND_2"/>
    <property type="match status" value="1"/>
</dbReference>
<dbReference type="InterPro" id="IPR002893">
    <property type="entry name" value="Znf_MYND"/>
</dbReference>
<comment type="caution">
    <text evidence="6">The sequence shown here is derived from an EMBL/GenBank/DDBJ whole genome shotgun (WGS) entry which is preliminary data.</text>
</comment>
<gene>
    <name evidence="6" type="ORF">B0H16DRAFT_957553</name>
</gene>
<organism evidence="6 7">
    <name type="scientific">Mycena metata</name>
    <dbReference type="NCBI Taxonomy" id="1033252"/>
    <lineage>
        <taxon>Eukaryota</taxon>
        <taxon>Fungi</taxon>
        <taxon>Dikarya</taxon>
        <taxon>Basidiomycota</taxon>
        <taxon>Agaricomycotina</taxon>
        <taxon>Agaricomycetes</taxon>
        <taxon>Agaricomycetidae</taxon>
        <taxon>Agaricales</taxon>
        <taxon>Marasmiineae</taxon>
        <taxon>Mycenaceae</taxon>
        <taxon>Mycena</taxon>
    </lineage>
</organism>
<sequence>MASRTKYYQRVHCSVSKFKPISPEAAADFVASALGDAGPGVHLRYCAQCLYGALHIIYPKDTVEAASDFTGAKDVTDEGVEDVKPSVRMHRLQRKHFHPFWTALVRFLTVVRDSTQEIDFLFDFAACECFAARPPNPHLAEFHRIPDVLYPQLNQLHGHITGVCIHKMVSTLNDCLAMANTVKVAKNVQNSRWPTCTKDILPHGAENTVKAFLRWACFAEDMAFTTFGALGHMVKICGSLIVSDITANSEFGDVFVSTGLRVCRDAAKAVCSVHGEYHDQLVAAAEFCQRATFVGVFLESATSVAPEIYAAILPSHEEKMVQLMSLILELRTANSVAFEPVLEAQFEFFDWTIFSTLARQILVDHPDLQLPTGEFHRDIVTTQRAIEDPLLMAYKALVTAKSRTRCHAPGCPQSLASAGCEWKRCSACRVAAYCGKPCQTRAWKSGPYAHKTICPQIKALVTKGGGLDDQDAFIRNCRAADVSADEALNVAKWEFHPTLTSSAKPRLPMILGNTAGAAEFDPTAVDFNDVYWRLHPNQHPGYAERMKRVFAQFEE</sequence>
<keyword evidence="1" id="KW-0479">Metal-binding</keyword>
<evidence type="ECO:0000313" key="6">
    <source>
        <dbReference type="EMBL" id="KAJ7777430.1"/>
    </source>
</evidence>
<dbReference type="Pfam" id="PF01753">
    <property type="entry name" value="zf-MYND"/>
    <property type="match status" value="1"/>
</dbReference>
<dbReference type="AlphaFoldDB" id="A0AAD7K7U0"/>
<dbReference type="Proteomes" id="UP001215598">
    <property type="component" value="Unassembled WGS sequence"/>
</dbReference>
<proteinExistence type="predicted"/>
<reference evidence="6" key="1">
    <citation type="submission" date="2023-03" db="EMBL/GenBank/DDBJ databases">
        <title>Massive genome expansion in bonnet fungi (Mycena s.s.) driven by repeated elements and novel gene families across ecological guilds.</title>
        <authorList>
            <consortium name="Lawrence Berkeley National Laboratory"/>
            <person name="Harder C.B."/>
            <person name="Miyauchi S."/>
            <person name="Viragh M."/>
            <person name="Kuo A."/>
            <person name="Thoen E."/>
            <person name="Andreopoulos B."/>
            <person name="Lu D."/>
            <person name="Skrede I."/>
            <person name="Drula E."/>
            <person name="Henrissat B."/>
            <person name="Morin E."/>
            <person name="Kohler A."/>
            <person name="Barry K."/>
            <person name="LaButti K."/>
            <person name="Morin E."/>
            <person name="Salamov A."/>
            <person name="Lipzen A."/>
            <person name="Mereny Z."/>
            <person name="Hegedus B."/>
            <person name="Baldrian P."/>
            <person name="Stursova M."/>
            <person name="Weitz H."/>
            <person name="Taylor A."/>
            <person name="Grigoriev I.V."/>
            <person name="Nagy L.G."/>
            <person name="Martin F."/>
            <person name="Kauserud H."/>
        </authorList>
    </citation>
    <scope>NUCLEOTIDE SEQUENCE</scope>
    <source>
        <strain evidence="6">CBHHK182m</strain>
    </source>
</reference>
<evidence type="ECO:0000259" key="5">
    <source>
        <dbReference type="PROSITE" id="PS50865"/>
    </source>
</evidence>